<comment type="caution">
    <text evidence="1">The sequence shown here is derived from an EMBL/GenBank/DDBJ whole genome shotgun (WGS) entry which is preliminary data.</text>
</comment>
<dbReference type="Gene3D" id="3.50.50.60">
    <property type="entry name" value="FAD/NAD(P)-binding domain"/>
    <property type="match status" value="1"/>
</dbReference>
<reference evidence="1 2" key="1">
    <citation type="submission" date="2020-05" db="EMBL/GenBank/DDBJ databases">
        <authorList>
            <person name="Whitworth D."/>
        </authorList>
    </citation>
    <scope>NUCLEOTIDE SEQUENCE [LARGE SCALE GENOMIC DNA]</scope>
    <source>
        <strain evidence="1 2">CA046A</strain>
    </source>
</reference>
<dbReference type="Proteomes" id="UP000528460">
    <property type="component" value="Unassembled WGS sequence"/>
</dbReference>
<gene>
    <name evidence="1" type="ORF">HNS30_06930</name>
</gene>
<accession>A0A7Y4JPG9</accession>
<protein>
    <recommendedName>
        <fullName evidence="3">FAD-binding domain-containing protein</fullName>
    </recommendedName>
</protein>
<evidence type="ECO:0000313" key="1">
    <source>
        <dbReference type="EMBL" id="NOK08764.1"/>
    </source>
</evidence>
<dbReference type="EMBL" id="JABFJW010000035">
    <property type="protein sequence ID" value="NOK08764.1"/>
    <property type="molecule type" value="Genomic_DNA"/>
</dbReference>
<organism evidence="1 2">
    <name type="scientific">Corallococcus exercitus</name>
    <dbReference type="NCBI Taxonomy" id="2316736"/>
    <lineage>
        <taxon>Bacteria</taxon>
        <taxon>Pseudomonadati</taxon>
        <taxon>Myxococcota</taxon>
        <taxon>Myxococcia</taxon>
        <taxon>Myxococcales</taxon>
        <taxon>Cystobacterineae</taxon>
        <taxon>Myxococcaceae</taxon>
        <taxon>Corallococcus</taxon>
    </lineage>
</organism>
<name>A0A7Y4JPG9_9BACT</name>
<dbReference type="InterPro" id="IPR036188">
    <property type="entry name" value="FAD/NAD-bd_sf"/>
</dbReference>
<evidence type="ECO:0000313" key="2">
    <source>
        <dbReference type="Proteomes" id="UP000528460"/>
    </source>
</evidence>
<sequence>METPGRRFGSAVVIGGSMAGLLSARVLADHFDKVALVERDVRVEGPAARKGVPQGPHIHVLLDTGRRIGPSRRSHRHPH</sequence>
<evidence type="ECO:0008006" key="3">
    <source>
        <dbReference type="Google" id="ProtNLM"/>
    </source>
</evidence>
<dbReference type="SUPFAM" id="SSF51905">
    <property type="entry name" value="FAD/NAD(P)-binding domain"/>
    <property type="match status" value="1"/>
</dbReference>
<proteinExistence type="predicted"/>
<dbReference type="AlphaFoldDB" id="A0A7Y4JPG9"/>